<dbReference type="GO" id="GO:0005886">
    <property type="term" value="C:plasma membrane"/>
    <property type="evidence" value="ECO:0007669"/>
    <property type="project" value="UniProtKB-SubCell"/>
</dbReference>
<keyword evidence="3" id="KW-1003">Cell membrane</keyword>
<dbReference type="SUPFAM" id="SSF103473">
    <property type="entry name" value="MFS general substrate transporter"/>
    <property type="match status" value="1"/>
</dbReference>
<dbReference type="EMBL" id="WMIG01000035">
    <property type="protein sequence ID" value="MTH62417.1"/>
    <property type="molecule type" value="Genomic_DNA"/>
</dbReference>
<dbReference type="InterPro" id="IPR036259">
    <property type="entry name" value="MFS_trans_sf"/>
</dbReference>
<dbReference type="AlphaFoldDB" id="A0A844HVQ9"/>
<feature type="transmembrane region" description="Helical" evidence="7">
    <location>
        <begin position="324"/>
        <end position="346"/>
    </location>
</feature>
<reference evidence="9 10" key="1">
    <citation type="submission" date="2019-11" db="EMBL/GenBank/DDBJ databases">
        <authorList>
            <person name="Dong K."/>
        </authorList>
    </citation>
    <scope>NUCLEOTIDE SEQUENCE [LARGE SCALE GENOMIC DNA]</scope>
    <source>
        <strain evidence="9 10">NBRC 112902</strain>
    </source>
</reference>
<dbReference type="OrthoDB" id="9809918at2"/>
<comment type="subcellular location">
    <subcellularLocation>
        <location evidence="1">Cell membrane</location>
        <topology evidence="1">Multi-pass membrane protein</topology>
    </subcellularLocation>
</comment>
<dbReference type="InterPro" id="IPR010290">
    <property type="entry name" value="TM_effector"/>
</dbReference>
<evidence type="ECO:0000256" key="5">
    <source>
        <dbReference type="ARBA" id="ARBA00022989"/>
    </source>
</evidence>
<keyword evidence="5 7" id="KW-1133">Transmembrane helix</keyword>
<keyword evidence="4 7" id="KW-0812">Transmembrane</keyword>
<feature type="transmembrane region" description="Helical" evidence="7">
    <location>
        <begin position="117"/>
        <end position="137"/>
    </location>
</feature>
<evidence type="ECO:0000256" key="4">
    <source>
        <dbReference type="ARBA" id="ARBA00022692"/>
    </source>
</evidence>
<proteinExistence type="predicted"/>
<keyword evidence="2" id="KW-0813">Transport</keyword>
<dbReference type="InterPro" id="IPR020846">
    <property type="entry name" value="MFS_dom"/>
</dbReference>
<feature type="transmembrane region" description="Helical" evidence="7">
    <location>
        <begin position="358"/>
        <end position="380"/>
    </location>
</feature>
<feature type="domain" description="Major facilitator superfamily (MFS) profile" evidence="8">
    <location>
        <begin position="24"/>
        <end position="408"/>
    </location>
</feature>
<feature type="transmembrane region" description="Helical" evidence="7">
    <location>
        <begin position="90"/>
        <end position="111"/>
    </location>
</feature>
<dbReference type="PANTHER" id="PTHR23513">
    <property type="entry name" value="INTEGRAL MEMBRANE EFFLUX PROTEIN-RELATED"/>
    <property type="match status" value="1"/>
</dbReference>
<evidence type="ECO:0000259" key="8">
    <source>
        <dbReference type="PROSITE" id="PS50850"/>
    </source>
</evidence>
<evidence type="ECO:0000313" key="9">
    <source>
        <dbReference type="EMBL" id="MTH62417.1"/>
    </source>
</evidence>
<keyword evidence="10" id="KW-1185">Reference proteome</keyword>
<organism evidence="9 10">
    <name type="scientific">Paracoccus litorisediminis</name>
    <dbReference type="NCBI Taxonomy" id="2006130"/>
    <lineage>
        <taxon>Bacteria</taxon>
        <taxon>Pseudomonadati</taxon>
        <taxon>Pseudomonadota</taxon>
        <taxon>Alphaproteobacteria</taxon>
        <taxon>Rhodobacterales</taxon>
        <taxon>Paracoccaceae</taxon>
        <taxon>Paracoccus</taxon>
    </lineage>
</organism>
<accession>A0A844HVQ9</accession>
<dbReference type="PROSITE" id="PS50850">
    <property type="entry name" value="MFS"/>
    <property type="match status" value="1"/>
</dbReference>
<dbReference type="RefSeq" id="WP_155042363.1">
    <property type="nucleotide sequence ID" value="NZ_WMIG01000035.1"/>
</dbReference>
<gene>
    <name evidence="9" type="ORF">GL300_24870</name>
</gene>
<protein>
    <submittedName>
        <fullName evidence="9">MFS transporter</fullName>
    </submittedName>
</protein>
<dbReference type="CDD" id="cd06173">
    <property type="entry name" value="MFS_MefA_like"/>
    <property type="match status" value="1"/>
</dbReference>
<feature type="transmembrane region" description="Helical" evidence="7">
    <location>
        <begin position="149"/>
        <end position="168"/>
    </location>
</feature>
<evidence type="ECO:0000313" key="10">
    <source>
        <dbReference type="Proteomes" id="UP000449846"/>
    </source>
</evidence>
<feature type="transmembrane region" description="Helical" evidence="7">
    <location>
        <begin position="236"/>
        <end position="255"/>
    </location>
</feature>
<dbReference type="PANTHER" id="PTHR23513:SF11">
    <property type="entry name" value="STAPHYLOFERRIN A TRANSPORTER"/>
    <property type="match status" value="1"/>
</dbReference>
<feature type="transmembrane region" description="Helical" evidence="7">
    <location>
        <begin position="59"/>
        <end position="78"/>
    </location>
</feature>
<comment type="caution">
    <text evidence="9">The sequence shown here is derived from an EMBL/GenBank/DDBJ whole genome shotgun (WGS) entry which is preliminary data.</text>
</comment>
<feature type="transmembrane region" description="Helical" evidence="7">
    <location>
        <begin position="386"/>
        <end position="407"/>
    </location>
</feature>
<sequence length="530" mass="55793">MTATPQITAPPATGGAWSPFRQSAFTVLWLSTVVSNIGTWMNDVGAGWLMTSLAPSPQIVAMVQAATTLPVFLFAIIAGAVADIVDRRKLLLVVNVALAIVAFVVAAVVQAGAMTPVLLLIFTFLLGSGAAFIAPAWQAIVPKLVPRQDLTAAVALNSMGINISRAIGPAVAGMLIAAFGLVWPFALNAVSTLIVIAALIWWKPQAEPARKLPAEHVVGAMIAGVRYAVFTRPLRLVLVRAAGFFLFASAFWAMLPLVARDVLGGGAGLYGALLASVGIGAVGGALVLPGLRTRLGPDRTVMLGTAGTAIVLAVLALVPGQAPALLAGLIAGASWIAVLSSLNVAAQSALPDWVRARGLAIYLTVFSGAMSLGSLGWGTIATQTSVPVALLVAATGILVAVPLTLWARLGGSAQDHSPAHHWPEPEAAPEDQPATIWITYDVPAEHYAAFIALMQDQRRSRRAHGAYGWVLRQDAARPTRLIESWHEASWLAHLRHHDRVTHSEKALQDRIRALLNNVPEIHHTTAPRKV</sequence>
<keyword evidence="6 7" id="KW-0472">Membrane</keyword>
<dbReference type="GO" id="GO:0022857">
    <property type="term" value="F:transmembrane transporter activity"/>
    <property type="evidence" value="ECO:0007669"/>
    <property type="project" value="InterPro"/>
</dbReference>
<evidence type="ECO:0000256" key="3">
    <source>
        <dbReference type="ARBA" id="ARBA00022475"/>
    </source>
</evidence>
<feature type="transmembrane region" description="Helical" evidence="7">
    <location>
        <begin position="174"/>
        <end position="202"/>
    </location>
</feature>
<feature type="transmembrane region" description="Helical" evidence="7">
    <location>
        <begin position="300"/>
        <end position="318"/>
    </location>
</feature>
<evidence type="ECO:0000256" key="1">
    <source>
        <dbReference type="ARBA" id="ARBA00004651"/>
    </source>
</evidence>
<dbReference type="Pfam" id="PF05977">
    <property type="entry name" value="MFS_3"/>
    <property type="match status" value="1"/>
</dbReference>
<name>A0A844HVQ9_9RHOB</name>
<feature type="transmembrane region" description="Helical" evidence="7">
    <location>
        <begin position="267"/>
        <end position="288"/>
    </location>
</feature>
<evidence type="ECO:0000256" key="6">
    <source>
        <dbReference type="ARBA" id="ARBA00023136"/>
    </source>
</evidence>
<evidence type="ECO:0000256" key="2">
    <source>
        <dbReference type="ARBA" id="ARBA00022448"/>
    </source>
</evidence>
<dbReference type="Proteomes" id="UP000449846">
    <property type="component" value="Unassembled WGS sequence"/>
</dbReference>
<evidence type="ECO:0000256" key="7">
    <source>
        <dbReference type="SAM" id="Phobius"/>
    </source>
</evidence>
<dbReference type="Gene3D" id="1.20.1250.20">
    <property type="entry name" value="MFS general substrate transporter like domains"/>
    <property type="match status" value="1"/>
</dbReference>